<evidence type="ECO:0000256" key="8">
    <source>
        <dbReference type="ARBA" id="ARBA00023042"/>
    </source>
</evidence>
<dbReference type="Pfam" id="PF03919">
    <property type="entry name" value="mRNA_cap_C"/>
    <property type="match status" value="1"/>
</dbReference>
<feature type="binding site" evidence="15">
    <location>
        <begin position="426"/>
        <end position="428"/>
    </location>
    <ligand>
        <name>GTP</name>
        <dbReference type="ChEBI" id="CHEBI:37565"/>
    </ligand>
</feature>
<dbReference type="SUPFAM" id="SSF52799">
    <property type="entry name" value="(Phosphotyrosine protein) phosphatases II"/>
    <property type="match status" value="1"/>
</dbReference>
<dbReference type="GO" id="GO:0004484">
    <property type="term" value="F:mRNA guanylyltransferase activity"/>
    <property type="evidence" value="ECO:0007669"/>
    <property type="project" value="UniProtKB-UniRule"/>
</dbReference>
<reference evidence="18" key="2">
    <citation type="submission" date="2015-02" db="UniProtKB">
        <authorList>
            <consortium name="EnsemblMetazoa"/>
        </authorList>
    </citation>
    <scope>IDENTIFICATION</scope>
</reference>
<sequence>MSTNNCVKSTKIPPKWLNCPRKALRLIGNNFIAFKTPLSSKYNDQIPPASSFNPSMLLSSMRSYNAKLGLWIDLTNTAVNEYYEKTEIESQDISYLKLPCSGCPDTTQTSQFINICSDFISKHPTELVGIHCTHGFNRTGFLIVAYLIEKQSFTLEVAIGQFAQARPPGIYKFEYLQELFTRYGDPANVSMLPALPVWYYESYEVPKKEFMGGGGVKGMTQVIDKLKLVEIQRRCQEMCRRRKDSGFPGLQSVSMDVGNLDFLKQCPYKVSWKADSTRYMMLIDGENEVYFLDRENCVFHVSNIRFPRRKFVNEHVFGTLVDGEMVIDRVDGKAFPNYLIFDVVSFENQEIAKMSFDVRLLCISKELIEPRLKLDKNSESFSIKNKDFWDIQMSGKLLSEKFTKQLTHVSDGLVYQPIRSGYSVLKWKPQSLNTIDFKLVLGDGMAKGFLFVDHQKECFGEINVTTEVESLDGKIIECSFEGNEWRFMRERTDKSFPNSRETADRVWNSIRTPITQEKLLDFIDNNRYRLSGKRPPPDGIIRPNSKRAKM</sequence>
<comment type="subcellular location">
    <subcellularLocation>
        <location evidence="1 12">Nucleus</location>
    </subcellularLocation>
</comment>
<evidence type="ECO:0000256" key="5">
    <source>
        <dbReference type="ARBA" id="ARBA00022741"/>
    </source>
</evidence>
<dbReference type="PIRSF" id="PIRSF036958">
    <property type="entry name" value="mRNA_capping_HCE"/>
    <property type="match status" value="1"/>
</dbReference>
<keyword evidence="4 12" id="KW-0548">Nucleotidyltransferase</keyword>
<dbReference type="GO" id="GO:0004651">
    <property type="term" value="F:polynucleotide 5'-phosphatase activity"/>
    <property type="evidence" value="ECO:0007669"/>
    <property type="project" value="UniProtKB-UniRule"/>
</dbReference>
<dbReference type="OMA" id="RNMERDT"/>
<dbReference type="Proteomes" id="UP000014500">
    <property type="component" value="Unassembled WGS sequence"/>
</dbReference>
<reference evidence="19" key="1">
    <citation type="submission" date="2011-05" db="EMBL/GenBank/DDBJ databases">
        <authorList>
            <person name="Richards S.R."/>
            <person name="Qu J."/>
            <person name="Jiang H."/>
            <person name="Jhangiani S.N."/>
            <person name="Agravi P."/>
            <person name="Goodspeed R."/>
            <person name="Gross S."/>
            <person name="Mandapat C."/>
            <person name="Jackson L."/>
            <person name="Mathew T."/>
            <person name="Pu L."/>
            <person name="Thornton R."/>
            <person name="Saada N."/>
            <person name="Wilczek-Boney K.B."/>
            <person name="Lee S."/>
            <person name="Kovar C."/>
            <person name="Wu Y."/>
            <person name="Scherer S.E."/>
            <person name="Worley K.C."/>
            <person name="Muzny D.M."/>
            <person name="Gibbs R."/>
        </authorList>
    </citation>
    <scope>NUCLEOTIDE SEQUENCE</scope>
    <source>
        <strain evidence="19">Brora</strain>
    </source>
</reference>
<keyword evidence="9 12" id="KW-0342">GTP-binding</keyword>
<feature type="active site" description="N6-GMP-lysine intermediate" evidence="14">
    <location>
        <position position="273"/>
    </location>
</feature>
<keyword evidence="2 12" id="KW-0507">mRNA processing</keyword>
<evidence type="ECO:0000256" key="9">
    <source>
        <dbReference type="ARBA" id="ARBA00023134"/>
    </source>
</evidence>
<dbReference type="Pfam" id="PF00782">
    <property type="entry name" value="DSPc"/>
    <property type="match status" value="1"/>
</dbReference>
<dbReference type="STRING" id="126957.T1JE64"/>
<dbReference type="InterPro" id="IPR020422">
    <property type="entry name" value="TYR_PHOSPHATASE_DUAL_dom"/>
</dbReference>
<evidence type="ECO:0000256" key="2">
    <source>
        <dbReference type="ARBA" id="ARBA00022664"/>
    </source>
</evidence>
<dbReference type="GO" id="GO:0006370">
    <property type="term" value="P:7-methylguanosine mRNA capping"/>
    <property type="evidence" value="ECO:0007669"/>
    <property type="project" value="UniProtKB-UniRule"/>
</dbReference>
<feature type="binding site" evidence="15">
    <location>
        <position position="294"/>
    </location>
    <ligand>
        <name>GTP</name>
        <dbReference type="ChEBI" id="CHEBI:37565"/>
    </ligand>
</feature>
<dbReference type="CDD" id="cd07895">
    <property type="entry name" value="Adenylation_mRNA_capping"/>
    <property type="match status" value="1"/>
</dbReference>
<dbReference type="InterPro" id="IPR012340">
    <property type="entry name" value="NA-bd_OB-fold"/>
</dbReference>
<evidence type="ECO:0000256" key="10">
    <source>
        <dbReference type="ARBA" id="ARBA00023242"/>
    </source>
</evidence>
<keyword evidence="19" id="KW-1185">Reference proteome</keyword>
<comment type="catalytic activity">
    <reaction evidence="12">
        <text>a 5'-end triphospho-ribonucleoside in mRNA + H2O = a 5'-end diphospho-ribonucleoside in mRNA + phosphate + H(+)</text>
        <dbReference type="Rhea" id="RHEA:67004"/>
        <dbReference type="Rhea" id="RHEA-COMP:17164"/>
        <dbReference type="Rhea" id="RHEA-COMP:17165"/>
        <dbReference type="ChEBI" id="CHEBI:15377"/>
        <dbReference type="ChEBI" id="CHEBI:15378"/>
        <dbReference type="ChEBI" id="CHEBI:43474"/>
        <dbReference type="ChEBI" id="CHEBI:167616"/>
        <dbReference type="ChEBI" id="CHEBI:167618"/>
        <dbReference type="EC" id="3.6.1.74"/>
    </reaction>
</comment>
<evidence type="ECO:0000256" key="12">
    <source>
        <dbReference type="PIRNR" id="PIRNR036958"/>
    </source>
</evidence>
<dbReference type="AlphaFoldDB" id="T1JE64"/>
<evidence type="ECO:0000256" key="7">
    <source>
        <dbReference type="ARBA" id="ARBA00022912"/>
    </source>
</evidence>
<dbReference type="SUPFAM" id="SSF56091">
    <property type="entry name" value="DNA ligase/mRNA capping enzyme, catalytic domain"/>
    <property type="match status" value="1"/>
</dbReference>
<dbReference type="InterPro" id="IPR016130">
    <property type="entry name" value="Tyr_Pase_AS"/>
</dbReference>
<keyword evidence="7" id="KW-0904">Protein phosphatase</keyword>
<feature type="region of interest" description="Disordered" evidence="16">
    <location>
        <begin position="531"/>
        <end position="550"/>
    </location>
</feature>
<comment type="catalytic activity">
    <reaction evidence="11">
        <text>a 5'-end diphospho-ribonucleoside in mRNA + GTP + H(+) = a 5'-end (5'-triphosphoguanosine)-ribonucleoside in mRNA + diphosphate</text>
        <dbReference type="Rhea" id="RHEA:67012"/>
        <dbReference type="Rhea" id="RHEA-COMP:17165"/>
        <dbReference type="Rhea" id="RHEA-COMP:17166"/>
        <dbReference type="ChEBI" id="CHEBI:15378"/>
        <dbReference type="ChEBI" id="CHEBI:33019"/>
        <dbReference type="ChEBI" id="CHEBI:37565"/>
        <dbReference type="ChEBI" id="CHEBI:167616"/>
        <dbReference type="ChEBI" id="CHEBI:167617"/>
        <dbReference type="EC" id="2.7.7.50"/>
    </reaction>
    <physiologicalReaction direction="left-to-right" evidence="11">
        <dbReference type="Rhea" id="RHEA:67013"/>
    </physiologicalReaction>
</comment>
<dbReference type="EnsemblMetazoa" id="SMAR012102-RA">
    <property type="protein sequence ID" value="SMAR012102-PA"/>
    <property type="gene ID" value="SMAR012102"/>
</dbReference>
<comment type="function">
    <text evidence="12">Bifunctional mRNA-capping enzyme exhibiting RNA 5'-triphosphate monophosphatase activity in the N-terminal part and mRNA guanylyltransferase activity in the C-terminal part. Catalyzes the first two steps of cap formation: by removing the gamma-phosphate from the 5'-triphosphate end of nascent mRNA to yield a diphosphate end, and by transferring the GMP moiety of GTP to the 5'-diphosphate terminus of RNA via a covalent enzyme-GMP reaction intermediate.</text>
</comment>
<keyword evidence="10 12" id="KW-0539">Nucleus</keyword>
<dbReference type="Gene3D" id="3.30.1490.430">
    <property type="match status" value="1"/>
</dbReference>
<feature type="active site" description="Phosphocysteine intermediate" evidence="13">
    <location>
        <position position="132"/>
    </location>
</feature>
<keyword evidence="6 12" id="KW-0378">Hydrolase</keyword>
<evidence type="ECO:0000256" key="3">
    <source>
        <dbReference type="ARBA" id="ARBA00022679"/>
    </source>
</evidence>
<evidence type="ECO:0000256" key="6">
    <source>
        <dbReference type="ARBA" id="ARBA00022801"/>
    </source>
</evidence>
<evidence type="ECO:0000256" key="14">
    <source>
        <dbReference type="PIRSR" id="PIRSR036958-2"/>
    </source>
</evidence>
<protein>
    <recommendedName>
        <fullName evidence="12">mRNA-capping enzyme</fullName>
    </recommendedName>
    <domain>
        <recommendedName>
            <fullName evidence="12">mRNA 5'-triphosphate monophosphatase</fullName>
            <ecNumber evidence="12">3.6.1.74</ecNumber>
        </recommendedName>
        <alternativeName>
            <fullName evidence="12">mRNA 5'-phosphatase</fullName>
        </alternativeName>
    </domain>
    <domain>
        <recommendedName>
            <fullName evidence="12">mRNA guanylyltransferase</fullName>
            <ecNumber evidence="12">2.7.7.50</ecNumber>
        </recommendedName>
        <alternativeName>
            <fullName evidence="12">GTP--RNA guanylyltransferase</fullName>
            <shortName evidence="12">GTase</shortName>
        </alternativeName>
    </domain>
</protein>
<proteinExistence type="inferred from homology"/>
<organism evidence="18 19">
    <name type="scientific">Strigamia maritima</name>
    <name type="common">European centipede</name>
    <name type="synonym">Geophilus maritimus</name>
    <dbReference type="NCBI Taxonomy" id="126957"/>
    <lineage>
        <taxon>Eukaryota</taxon>
        <taxon>Metazoa</taxon>
        <taxon>Ecdysozoa</taxon>
        <taxon>Arthropoda</taxon>
        <taxon>Myriapoda</taxon>
        <taxon>Chilopoda</taxon>
        <taxon>Pleurostigmophora</taxon>
        <taxon>Geophilomorpha</taxon>
        <taxon>Linotaeniidae</taxon>
        <taxon>Strigamia</taxon>
    </lineage>
</organism>
<keyword evidence="3 12" id="KW-0808">Transferase</keyword>
<dbReference type="InterPro" id="IPR051029">
    <property type="entry name" value="mRNA_Capping_Enz/RNA_Phosphat"/>
</dbReference>
<dbReference type="eggNOG" id="KOG2386">
    <property type="taxonomic scope" value="Eukaryota"/>
</dbReference>
<dbReference type="GO" id="GO:0005634">
    <property type="term" value="C:nucleus"/>
    <property type="evidence" value="ECO:0007669"/>
    <property type="project" value="UniProtKB-SubCell"/>
</dbReference>
<dbReference type="Gene3D" id="2.40.50.140">
    <property type="entry name" value="Nucleic acid-binding proteins"/>
    <property type="match status" value="1"/>
</dbReference>
<dbReference type="Gene3D" id="3.90.190.10">
    <property type="entry name" value="Protein tyrosine phosphatase superfamily"/>
    <property type="match status" value="1"/>
</dbReference>
<name>T1JE64_STRMM</name>
<dbReference type="Pfam" id="PF01331">
    <property type="entry name" value="mRNA_cap_enzyme"/>
    <property type="match status" value="1"/>
</dbReference>
<dbReference type="PANTHER" id="PTHR10367">
    <property type="entry name" value="MRNA-CAPPING ENZYME"/>
    <property type="match status" value="1"/>
</dbReference>
<keyword evidence="8 12" id="KW-0506">mRNA capping</keyword>
<feature type="binding site" evidence="15">
    <location>
        <position position="278"/>
    </location>
    <ligand>
        <name>GTP</name>
        <dbReference type="ChEBI" id="CHEBI:37565"/>
    </ligand>
</feature>
<feature type="binding site" evidence="15">
    <location>
        <begin position="322"/>
        <end position="324"/>
    </location>
    <ligand>
        <name>GTP</name>
        <dbReference type="ChEBI" id="CHEBI:37565"/>
    </ligand>
</feature>
<dbReference type="PANTHER" id="PTHR10367:SF17">
    <property type="entry name" value="MRNA-CAPPING ENZYME"/>
    <property type="match status" value="1"/>
</dbReference>
<evidence type="ECO:0000256" key="16">
    <source>
        <dbReference type="SAM" id="MobiDB-lite"/>
    </source>
</evidence>
<dbReference type="HOGENOM" id="CLU_021710_3_0_1"/>
<evidence type="ECO:0000256" key="4">
    <source>
        <dbReference type="ARBA" id="ARBA00022695"/>
    </source>
</evidence>
<dbReference type="FunFam" id="3.30.470.30:FF:000040">
    <property type="entry name" value="mRNA-capping enzyme"/>
    <property type="match status" value="1"/>
</dbReference>
<dbReference type="InterPro" id="IPR000387">
    <property type="entry name" value="Tyr_Pase_dom"/>
</dbReference>
<evidence type="ECO:0000259" key="17">
    <source>
        <dbReference type="PROSITE" id="PS50056"/>
    </source>
</evidence>
<dbReference type="InterPro" id="IPR017074">
    <property type="entry name" value="mRNA_cap_enz_bifunc"/>
</dbReference>
<evidence type="ECO:0000313" key="19">
    <source>
        <dbReference type="Proteomes" id="UP000014500"/>
    </source>
</evidence>
<dbReference type="PROSITE" id="PS00383">
    <property type="entry name" value="TYR_PHOSPHATASE_1"/>
    <property type="match status" value="1"/>
</dbReference>
<dbReference type="EC" id="2.7.7.50" evidence="12"/>
<dbReference type="GO" id="GO:0140818">
    <property type="term" value="F:mRNA 5'-triphosphate monophosphatase activity"/>
    <property type="evidence" value="ECO:0007669"/>
    <property type="project" value="UniProtKB-EC"/>
</dbReference>
<evidence type="ECO:0000313" key="18">
    <source>
        <dbReference type="EnsemblMetazoa" id="SMAR012102-PA"/>
    </source>
</evidence>
<keyword evidence="5 12" id="KW-0547">Nucleotide-binding</keyword>
<evidence type="ECO:0000256" key="11">
    <source>
        <dbReference type="ARBA" id="ARBA00044624"/>
    </source>
</evidence>
<dbReference type="EC" id="3.6.1.74" evidence="12"/>
<dbReference type="GO" id="GO:0005525">
    <property type="term" value="F:GTP binding"/>
    <property type="evidence" value="ECO:0007669"/>
    <property type="project" value="UniProtKB-UniRule"/>
</dbReference>
<comment type="similarity">
    <text evidence="12">In the N-terminal section; belongs to the non-receptor class of the protein-tyrosine phosphatase family.</text>
</comment>
<feature type="binding site" evidence="15">
    <location>
        <begin position="489"/>
        <end position="494"/>
    </location>
    <ligand>
        <name>GTP</name>
        <dbReference type="ChEBI" id="CHEBI:37565"/>
    </ligand>
</feature>
<dbReference type="InterPro" id="IPR000340">
    <property type="entry name" value="Dual-sp_phosphatase_cat-dom"/>
</dbReference>
<dbReference type="SUPFAM" id="SSF50249">
    <property type="entry name" value="Nucleic acid-binding proteins"/>
    <property type="match status" value="1"/>
</dbReference>
<feature type="domain" description="Tyrosine specific protein phosphatases" evidence="17">
    <location>
        <begin position="110"/>
        <end position="177"/>
    </location>
</feature>
<dbReference type="InterPro" id="IPR029021">
    <property type="entry name" value="Prot-tyrosine_phosphatase-like"/>
</dbReference>
<dbReference type="SMART" id="SM00195">
    <property type="entry name" value="DSPc"/>
    <property type="match status" value="1"/>
</dbReference>
<accession>T1JE64</accession>
<dbReference type="EMBL" id="JH432116">
    <property type="status" value="NOT_ANNOTATED_CDS"/>
    <property type="molecule type" value="Genomic_DNA"/>
</dbReference>
<evidence type="ECO:0000256" key="1">
    <source>
        <dbReference type="ARBA" id="ARBA00004123"/>
    </source>
</evidence>
<dbReference type="PhylomeDB" id="T1JE64"/>
<evidence type="ECO:0000256" key="13">
    <source>
        <dbReference type="PIRSR" id="PIRSR036958-1"/>
    </source>
</evidence>
<dbReference type="PROSITE" id="PS50056">
    <property type="entry name" value="TYR_PHOSPHATASE_2"/>
    <property type="match status" value="1"/>
</dbReference>
<comment type="similarity">
    <text evidence="12">In the C-terminal section; belongs to the eukaryotic GTase family.</text>
</comment>
<evidence type="ECO:0000256" key="15">
    <source>
        <dbReference type="PIRSR" id="PIRSR036958-3"/>
    </source>
</evidence>
<dbReference type="InterPro" id="IPR001339">
    <property type="entry name" value="mRNA_cap_enzyme_adenylation"/>
</dbReference>
<dbReference type="GO" id="GO:0005524">
    <property type="term" value="F:ATP binding"/>
    <property type="evidence" value="ECO:0007669"/>
    <property type="project" value="InterPro"/>
</dbReference>
<dbReference type="Gene3D" id="3.30.470.30">
    <property type="entry name" value="DNA ligase/mRNA capping enzyme"/>
    <property type="match status" value="1"/>
</dbReference>
<dbReference type="GO" id="GO:0004721">
    <property type="term" value="F:phosphoprotein phosphatase activity"/>
    <property type="evidence" value="ECO:0007669"/>
    <property type="project" value="UniProtKB-UniRule"/>
</dbReference>
<dbReference type="InterPro" id="IPR013846">
    <property type="entry name" value="mRNA_cap_enzyme_C"/>
</dbReference>